<keyword evidence="3" id="KW-1185">Reference proteome</keyword>
<evidence type="ECO:0000313" key="3">
    <source>
        <dbReference type="Proteomes" id="UP000723463"/>
    </source>
</evidence>
<feature type="non-terminal residue" evidence="2">
    <location>
        <position position="171"/>
    </location>
</feature>
<accession>A0A9P6EW29</accession>
<dbReference type="AlphaFoldDB" id="A0A9P6EW29"/>
<dbReference type="EMBL" id="JAAAXW010000908">
    <property type="protein sequence ID" value="KAF9536215.1"/>
    <property type="molecule type" value="Genomic_DNA"/>
</dbReference>
<comment type="caution">
    <text evidence="2">The sequence shown here is derived from an EMBL/GenBank/DDBJ whole genome shotgun (WGS) entry which is preliminary data.</text>
</comment>
<reference evidence="2" key="1">
    <citation type="journal article" date="2020" name="Fungal Divers.">
        <title>Resolving the Mortierellaceae phylogeny through synthesis of multi-gene phylogenetics and phylogenomics.</title>
        <authorList>
            <person name="Vandepol N."/>
            <person name="Liber J."/>
            <person name="Desiro A."/>
            <person name="Na H."/>
            <person name="Kennedy M."/>
            <person name="Barry K."/>
            <person name="Grigoriev I.V."/>
            <person name="Miller A.N."/>
            <person name="O'Donnell K."/>
            <person name="Stajich J.E."/>
            <person name="Bonito G."/>
        </authorList>
    </citation>
    <scope>NUCLEOTIDE SEQUENCE</scope>
    <source>
        <strain evidence="2">NRRL 2591</strain>
    </source>
</reference>
<sequence length="171" mass="19121">MERPQWGYWRPGETDPKSPKTGETDAVGGNAAPKPEALPAASPSKTPPASPTSNPQDEIIAALVKSMDEMKILMSKQQAATAPPRIPGAPRVRTRINRNEIVCFNCDQKRDYSNEYTQPSTKKTMMARMELHNQHEYPEAETFVGCIYLTAEDYQEFVHEQGLLVQDFPQG</sequence>
<feature type="region of interest" description="Disordered" evidence="1">
    <location>
        <begin position="1"/>
        <end position="55"/>
    </location>
</feature>
<evidence type="ECO:0000313" key="2">
    <source>
        <dbReference type="EMBL" id="KAF9536215.1"/>
    </source>
</evidence>
<gene>
    <name evidence="2" type="ORF">EC957_012100</name>
</gene>
<name>A0A9P6EW29_9FUNG</name>
<organism evidence="2 3">
    <name type="scientific">Mortierella hygrophila</name>
    <dbReference type="NCBI Taxonomy" id="979708"/>
    <lineage>
        <taxon>Eukaryota</taxon>
        <taxon>Fungi</taxon>
        <taxon>Fungi incertae sedis</taxon>
        <taxon>Mucoromycota</taxon>
        <taxon>Mortierellomycotina</taxon>
        <taxon>Mortierellomycetes</taxon>
        <taxon>Mortierellales</taxon>
        <taxon>Mortierellaceae</taxon>
        <taxon>Mortierella</taxon>
    </lineage>
</organism>
<evidence type="ECO:0000256" key="1">
    <source>
        <dbReference type="SAM" id="MobiDB-lite"/>
    </source>
</evidence>
<protein>
    <submittedName>
        <fullName evidence="2">Uncharacterized protein</fullName>
    </submittedName>
</protein>
<proteinExistence type="predicted"/>
<dbReference type="Proteomes" id="UP000723463">
    <property type="component" value="Unassembled WGS sequence"/>
</dbReference>
<feature type="compositionally biased region" description="Basic and acidic residues" evidence="1">
    <location>
        <begin position="12"/>
        <end position="23"/>
    </location>
</feature>